<dbReference type="AlphaFoldDB" id="H2C2P4"/>
<dbReference type="RefSeq" id="WP_009071268.1">
    <property type="nucleotide sequence ID" value="NZ_JH597761.1"/>
</dbReference>
<feature type="transmembrane region" description="Helical" evidence="1">
    <location>
        <begin position="36"/>
        <end position="58"/>
    </location>
</feature>
<protein>
    <submittedName>
        <fullName evidence="2">Uncharacterized protein</fullName>
    </submittedName>
</protein>
<accession>H2C2P4</accession>
<gene>
    <name evidence="2" type="ORF">MetMK1DRAFT_00010180</name>
</gene>
<feature type="transmembrane region" description="Helical" evidence="1">
    <location>
        <begin position="65"/>
        <end position="88"/>
    </location>
</feature>
<reference evidence="2 3" key="1">
    <citation type="submission" date="2012-01" db="EMBL/GenBank/DDBJ databases">
        <title>Improved High-Quality Draft sequence of Metallosphaera yellowstonensis MK1.</title>
        <authorList>
            <consortium name="US DOE Joint Genome Institute"/>
            <person name="Lucas S."/>
            <person name="Han J."/>
            <person name="Cheng J.-F."/>
            <person name="Goodwin L."/>
            <person name="Pitluck S."/>
            <person name="Peters L."/>
            <person name="Teshima H."/>
            <person name="Detter J.C."/>
            <person name="Han C."/>
            <person name="Tapia R."/>
            <person name="Land M."/>
            <person name="Hauser L."/>
            <person name="Kyrpides N."/>
            <person name="Kozubal M."/>
            <person name="Macur R.E."/>
            <person name="Jay Z."/>
            <person name="Inskeep W."/>
            <person name="Woyke T."/>
        </authorList>
    </citation>
    <scope>NUCLEOTIDE SEQUENCE [LARGE SCALE GENOMIC DNA]</scope>
    <source>
        <strain evidence="2 3">MK1</strain>
    </source>
</reference>
<feature type="transmembrane region" description="Helical" evidence="1">
    <location>
        <begin position="94"/>
        <end position="115"/>
    </location>
</feature>
<name>H2C2P4_9CREN</name>
<dbReference type="EMBL" id="JH597761">
    <property type="protein sequence ID" value="EHP70515.1"/>
    <property type="molecule type" value="Genomic_DNA"/>
</dbReference>
<evidence type="ECO:0000313" key="2">
    <source>
        <dbReference type="EMBL" id="EHP70515.1"/>
    </source>
</evidence>
<dbReference type="HOGENOM" id="CLU_1987668_0_0_2"/>
<dbReference type="STRING" id="671065.MetMK1DRAFT_00010180"/>
<evidence type="ECO:0000256" key="1">
    <source>
        <dbReference type="SAM" id="Phobius"/>
    </source>
</evidence>
<keyword evidence="3" id="KW-1185">Reference proteome</keyword>
<keyword evidence="1" id="KW-0472">Membrane</keyword>
<keyword evidence="1" id="KW-1133">Transmembrane helix</keyword>
<proteinExistence type="predicted"/>
<dbReference type="Proteomes" id="UP000003980">
    <property type="component" value="Unassembled WGS sequence"/>
</dbReference>
<organism evidence="2 3">
    <name type="scientific">Metallosphaera yellowstonensis MK1</name>
    <dbReference type="NCBI Taxonomy" id="671065"/>
    <lineage>
        <taxon>Archaea</taxon>
        <taxon>Thermoproteota</taxon>
        <taxon>Thermoprotei</taxon>
        <taxon>Sulfolobales</taxon>
        <taxon>Sulfolobaceae</taxon>
        <taxon>Metallosphaera</taxon>
    </lineage>
</organism>
<sequence length="125" mass="13238">MLTLRLSGALVLVEILAYLSGSAVLGDTQGVVNLPFYILLTAHELLGLLAGLLSVLTLLSYMKDFWGMVLSLASLEGVALAGYSGLLYLRTGDLVLVFTMALLNVISIALTALLLGRSSRILKQG</sequence>
<evidence type="ECO:0000313" key="3">
    <source>
        <dbReference type="Proteomes" id="UP000003980"/>
    </source>
</evidence>
<keyword evidence="1" id="KW-0812">Transmembrane</keyword>